<name>A0ABT0R2K6_9MICO</name>
<dbReference type="RefSeq" id="WP_249738239.1">
    <property type="nucleotide sequence ID" value="NZ_JAKNCJ010000009.1"/>
</dbReference>
<dbReference type="EMBL" id="JAKNCJ010000009">
    <property type="protein sequence ID" value="MCL6424157.1"/>
    <property type="molecule type" value="Genomic_DNA"/>
</dbReference>
<feature type="transmembrane region" description="Helical" evidence="2">
    <location>
        <begin position="14"/>
        <end position="38"/>
    </location>
</feature>
<keyword evidence="2" id="KW-0472">Membrane</keyword>
<dbReference type="SUPFAM" id="SSF53474">
    <property type="entry name" value="alpha/beta-Hydrolases"/>
    <property type="match status" value="1"/>
</dbReference>
<dbReference type="Gene3D" id="3.40.50.1820">
    <property type="entry name" value="alpha/beta hydrolase"/>
    <property type="match status" value="1"/>
</dbReference>
<dbReference type="PANTHER" id="PTHR48098:SF1">
    <property type="entry name" value="DIACYLGLYCEROL ACYLTRANSFERASE_MYCOLYLTRANSFERASE AG85A"/>
    <property type="match status" value="1"/>
</dbReference>
<feature type="transmembrane region" description="Helical" evidence="2">
    <location>
        <begin position="50"/>
        <end position="71"/>
    </location>
</feature>
<dbReference type="InterPro" id="IPR050583">
    <property type="entry name" value="Mycobacterial_A85_antigen"/>
</dbReference>
<evidence type="ECO:0000313" key="3">
    <source>
        <dbReference type="EMBL" id="MCL6424157.1"/>
    </source>
</evidence>
<keyword evidence="4" id="KW-1185">Reference proteome</keyword>
<organism evidence="3 4">
    <name type="scientific">Brachybacterium equifaecis</name>
    <dbReference type="NCBI Taxonomy" id="2910770"/>
    <lineage>
        <taxon>Bacteria</taxon>
        <taxon>Bacillati</taxon>
        <taxon>Actinomycetota</taxon>
        <taxon>Actinomycetes</taxon>
        <taxon>Micrococcales</taxon>
        <taxon>Dermabacteraceae</taxon>
        <taxon>Brachybacterium</taxon>
    </lineage>
</organism>
<proteinExistence type="predicted"/>
<comment type="caution">
    <text evidence="3">The sequence shown here is derived from an EMBL/GenBank/DDBJ whole genome shotgun (WGS) entry which is preliminary data.</text>
</comment>
<feature type="compositionally biased region" description="Low complexity" evidence="1">
    <location>
        <begin position="125"/>
        <end position="134"/>
    </location>
</feature>
<keyword evidence="2" id="KW-1133">Transmembrane helix</keyword>
<dbReference type="PANTHER" id="PTHR48098">
    <property type="entry name" value="ENTEROCHELIN ESTERASE-RELATED"/>
    <property type="match status" value="1"/>
</dbReference>
<accession>A0ABT0R2K6</accession>
<gene>
    <name evidence="3" type="ORF">Bequi_12345</name>
</gene>
<reference evidence="3" key="1">
    <citation type="submission" date="2022-02" db="EMBL/GenBank/DDBJ databases">
        <authorList>
            <person name="Lee M."/>
            <person name="Kim S.-J."/>
            <person name="Jung M.-Y."/>
        </authorList>
    </citation>
    <scope>NUCLEOTIDE SEQUENCE</scope>
    <source>
        <strain evidence="3">JHP9</strain>
    </source>
</reference>
<evidence type="ECO:0000256" key="2">
    <source>
        <dbReference type="SAM" id="Phobius"/>
    </source>
</evidence>
<dbReference type="InterPro" id="IPR029058">
    <property type="entry name" value="AB_hydrolase_fold"/>
</dbReference>
<dbReference type="Proteomes" id="UP001203761">
    <property type="component" value="Unassembled WGS sequence"/>
</dbReference>
<feature type="region of interest" description="Disordered" evidence="1">
    <location>
        <begin position="125"/>
        <end position="144"/>
    </location>
</feature>
<sequence>MDASEGAFGLLGPLVGLGSIALTILAVVVSTVAVPRIIRRRERSGLRAALIQLVSLLVCIALAILATGIWLNRSFVFFGQWGDILAGSGGKVTTQQFGGTPGETAHPAATPEGLARLHAAEAAAPPGTATSPLTDPELKGIADSDDGQYVPVTFPNSASKLPANLSTGVVHLPAGYLQHPERRYPVIVALSGIPGGPYTWQQVFRIGERVDAMAAKGEMASSIVVMPRVFPGTYDTECVDATAPGGNNYETWLAQDVTGWVKTHLRMVEDPLAWAAIGYSAGGWCAPMLAVRHPDLIGTAVSLAGYYTPIYADGQQWAAQDDPRYDLPAIVAAQKPPVALYFFSGGQDALTEPSLGEMSKAVTAAGPTTMLTAERSEHGGHMVTLWQAHLGGALEWLAGVGVGFRAE</sequence>
<dbReference type="Pfam" id="PF00756">
    <property type="entry name" value="Esterase"/>
    <property type="match status" value="1"/>
</dbReference>
<keyword evidence="2" id="KW-0812">Transmembrane</keyword>
<dbReference type="InterPro" id="IPR000801">
    <property type="entry name" value="Esterase-like"/>
</dbReference>
<evidence type="ECO:0000313" key="4">
    <source>
        <dbReference type="Proteomes" id="UP001203761"/>
    </source>
</evidence>
<evidence type="ECO:0000256" key="1">
    <source>
        <dbReference type="SAM" id="MobiDB-lite"/>
    </source>
</evidence>
<protein>
    <submittedName>
        <fullName evidence="3">Esterase family protein</fullName>
    </submittedName>
</protein>